<feature type="region of interest" description="Disordered" evidence="1">
    <location>
        <begin position="24"/>
        <end position="53"/>
    </location>
</feature>
<gene>
    <name evidence="2" type="ORF">TA5114_02035</name>
</gene>
<sequence length="53" mass="5835">MAEDRAKPKKQKPVTREDRLKAALKANMGRRKAQARARSADSKGLAADNQDKG</sequence>
<evidence type="ECO:0000313" key="2">
    <source>
        <dbReference type="EMBL" id="CUK26227.1"/>
    </source>
</evidence>
<protein>
    <submittedName>
        <fullName evidence="2">Uncharacterized protein</fullName>
    </submittedName>
</protein>
<proteinExistence type="predicted"/>
<keyword evidence="3" id="KW-1185">Reference proteome</keyword>
<evidence type="ECO:0000256" key="1">
    <source>
        <dbReference type="SAM" id="MobiDB-lite"/>
    </source>
</evidence>
<dbReference type="Proteomes" id="UP000051184">
    <property type="component" value="Unassembled WGS sequence"/>
</dbReference>
<evidence type="ECO:0000313" key="3">
    <source>
        <dbReference type="Proteomes" id="UP000051184"/>
    </source>
</evidence>
<dbReference type="AlphaFoldDB" id="A0A0P1IRT3"/>
<dbReference type="STRING" id="1715691.TA5113_01990"/>
<dbReference type="EMBL" id="CYUE01000020">
    <property type="protein sequence ID" value="CUK26227.1"/>
    <property type="molecule type" value="Genomic_DNA"/>
</dbReference>
<accession>A0A0P1IRT3</accession>
<organism evidence="2 3">
    <name type="scientific">Cognatishimia activa</name>
    <dbReference type="NCBI Taxonomy" id="1715691"/>
    <lineage>
        <taxon>Bacteria</taxon>
        <taxon>Pseudomonadati</taxon>
        <taxon>Pseudomonadota</taxon>
        <taxon>Alphaproteobacteria</taxon>
        <taxon>Rhodobacterales</taxon>
        <taxon>Paracoccaceae</taxon>
        <taxon>Cognatishimia</taxon>
    </lineage>
</organism>
<dbReference type="RefSeq" id="WP_165589405.1">
    <property type="nucleotide sequence ID" value="NZ_CYTO01000020.1"/>
</dbReference>
<name>A0A0P1IRT3_9RHOB</name>
<reference evidence="3" key="1">
    <citation type="submission" date="2015-09" db="EMBL/GenBank/DDBJ databases">
        <authorList>
            <person name="Rodrigo-Torres Lidia"/>
            <person name="Arahal R.David."/>
        </authorList>
    </citation>
    <scope>NUCLEOTIDE SEQUENCE [LARGE SCALE GENOMIC DNA]</scope>
    <source>
        <strain evidence="3">CECT 5114</strain>
    </source>
</reference>